<dbReference type="WBParaSite" id="maker-unitig_21106-snap-gene-0.1-mRNA-1">
    <property type="protein sequence ID" value="maker-unitig_21106-snap-gene-0.1-mRNA-1"/>
    <property type="gene ID" value="maker-unitig_21106-snap-gene-0.1"/>
</dbReference>
<reference evidence="13" key="1">
    <citation type="submission" date="2016-11" db="UniProtKB">
        <authorList>
            <consortium name="WormBaseParasite"/>
        </authorList>
    </citation>
    <scope>IDENTIFICATION</scope>
</reference>
<dbReference type="InterPro" id="IPR036236">
    <property type="entry name" value="Znf_C2H2_sf"/>
</dbReference>
<accession>A0A1I8F5D5</accession>
<dbReference type="SUPFAM" id="SSF57667">
    <property type="entry name" value="beta-beta-alpha zinc fingers"/>
    <property type="match status" value="1"/>
</dbReference>
<dbReference type="GO" id="GO:0071013">
    <property type="term" value="C:catalytic step 2 spliceosome"/>
    <property type="evidence" value="ECO:0007669"/>
    <property type="project" value="TreeGrafter"/>
</dbReference>
<name>A0A1I8F5D5_9PLAT</name>
<dbReference type="InterPro" id="IPR003604">
    <property type="entry name" value="Matrin/U1-like-C_Znf_C2H2"/>
</dbReference>
<dbReference type="Pfam" id="PF16835">
    <property type="entry name" value="SF3A2"/>
    <property type="match status" value="1"/>
</dbReference>
<evidence type="ECO:0000259" key="11">
    <source>
        <dbReference type="PROSITE" id="PS50171"/>
    </source>
</evidence>
<dbReference type="Proteomes" id="UP000095280">
    <property type="component" value="Unplaced"/>
</dbReference>
<dbReference type="SMART" id="SM00451">
    <property type="entry name" value="ZnF_U1"/>
    <property type="match status" value="1"/>
</dbReference>
<keyword evidence="9" id="KW-0539">Nucleus</keyword>
<dbReference type="InterPro" id="IPR013087">
    <property type="entry name" value="Znf_C2H2_type"/>
</dbReference>
<evidence type="ECO:0000256" key="2">
    <source>
        <dbReference type="ARBA" id="ARBA00008995"/>
    </source>
</evidence>
<evidence type="ECO:0000256" key="7">
    <source>
        <dbReference type="ARBA" id="ARBA00022833"/>
    </source>
</evidence>
<evidence type="ECO:0000256" key="4">
    <source>
        <dbReference type="ARBA" id="ARBA00022723"/>
    </source>
</evidence>
<dbReference type="GO" id="GO:0000245">
    <property type="term" value="P:spliceosomal complex assembly"/>
    <property type="evidence" value="ECO:0007669"/>
    <property type="project" value="TreeGrafter"/>
</dbReference>
<comment type="similarity">
    <text evidence="2">Belongs to the SF3A2 family.</text>
</comment>
<feature type="compositionally biased region" description="Pro residues" evidence="10">
    <location>
        <begin position="215"/>
        <end position="240"/>
    </location>
</feature>
<keyword evidence="8" id="KW-0508">mRNA splicing</keyword>
<dbReference type="InterPro" id="IPR000690">
    <property type="entry name" value="Matrin/U1-C_Znf_C2H2"/>
</dbReference>
<evidence type="ECO:0000256" key="3">
    <source>
        <dbReference type="ARBA" id="ARBA00022664"/>
    </source>
</evidence>
<evidence type="ECO:0000256" key="8">
    <source>
        <dbReference type="ARBA" id="ARBA00023187"/>
    </source>
</evidence>
<protein>
    <submittedName>
        <fullName evidence="13">Matrin-type domain-containing protein</fullName>
    </submittedName>
</protein>
<dbReference type="GO" id="GO:0005686">
    <property type="term" value="C:U2 snRNP"/>
    <property type="evidence" value="ECO:0007669"/>
    <property type="project" value="TreeGrafter"/>
</dbReference>
<keyword evidence="3" id="KW-0507">mRNA processing</keyword>
<evidence type="ECO:0000256" key="1">
    <source>
        <dbReference type="ARBA" id="ARBA00004123"/>
    </source>
</evidence>
<keyword evidence="5" id="KW-0747">Spliceosome</keyword>
<proteinExistence type="inferred from homology"/>
<feature type="region of interest" description="Disordered" evidence="10">
    <location>
        <begin position="199"/>
        <end position="283"/>
    </location>
</feature>
<dbReference type="GO" id="GO:0003676">
    <property type="term" value="F:nucleic acid binding"/>
    <property type="evidence" value="ECO:0007669"/>
    <property type="project" value="InterPro"/>
</dbReference>
<dbReference type="GO" id="GO:0008270">
    <property type="term" value="F:zinc ion binding"/>
    <property type="evidence" value="ECO:0007669"/>
    <property type="project" value="UniProtKB-KW"/>
</dbReference>
<organism evidence="12 13">
    <name type="scientific">Macrostomum lignano</name>
    <dbReference type="NCBI Taxonomy" id="282301"/>
    <lineage>
        <taxon>Eukaryota</taxon>
        <taxon>Metazoa</taxon>
        <taxon>Spiralia</taxon>
        <taxon>Lophotrochozoa</taxon>
        <taxon>Platyhelminthes</taxon>
        <taxon>Rhabditophora</taxon>
        <taxon>Macrostomorpha</taxon>
        <taxon>Macrostomida</taxon>
        <taxon>Macrostomidae</taxon>
        <taxon>Macrostomum</taxon>
    </lineage>
</organism>
<dbReference type="SMART" id="SM01050">
    <property type="entry name" value="CactinC_cactus"/>
    <property type="match status" value="1"/>
</dbReference>
<evidence type="ECO:0000256" key="10">
    <source>
        <dbReference type="SAM" id="MobiDB-lite"/>
    </source>
</evidence>
<dbReference type="GO" id="GO:0071004">
    <property type="term" value="C:U2-type prespliceosome"/>
    <property type="evidence" value="ECO:0007669"/>
    <property type="project" value="TreeGrafter"/>
</dbReference>
<keyword evidence="7" id="KW-0862">Zinc</keyword>
<dbReference type="Gene3D" id="2.60.40.2690">
    <property type="match status" value="1"/>
</dbReference>
<dbReference type="AlphaFoldDB" id="A0A1I8F5D5"/>
<feature type="domain" description="Matrin-type" evidence="11">
    <location>
        <begin position="54"/>
        <end position="84"/>
    </location>
</feature>
<dbReference type="PANTHER" id="PTHR23205">
    <property type="entry name" value="SPLICING FACTOR 3A SUBUNIT 2"/>
    <property type="match status" value="1"/>
</dbReference>
<sequence>MDFQHRPGGKTGTGGVASWSDSNRDRRERLRQLALETIDLQKDPYFMKNHLGTYECKLCLTLHNNEGSYLAHTQGKKHQQNLARRAAEMAKDSPVQPAPEKPGWIRNDSLKLVCPRDPDSGQQSMLFQIDYPEIAEGVLPRHSAYEQRVEPPDRLWQYLLFAAEPYETIAFKVPSQRNSGGGFGGMGGRSSGVLRDLETQKAKAAAAQMQLAMQQPPPPPPPPPVSMSAPPRQPPPPPPDASSTAARPLLLHQRSGSSAPTAPPPPSATAAPAAAIDFSILAD</sequence>
<dbReference type="PANTHER" id="PTHR23205:SF0">
    <property type="entry name" value="SPLICING FACTOR 3A SUBUNIT 2"/>
    <property type="match status" value="1"/>
</dbReference>
<dbReference type="InterPro" id="IPR031781">
    <property type="entry name" value="SF3A2_dom"/>
</dbReference>
<evidence type="ECO:0000256" key="5">
    <source>
        <dbReference type="ARBA" id="ARBA00022728"/>
    </source>
</evidence>
<keyword evidence="12" id="KW-1185">Reference proteome</keyword>
<keyword evidence="6" id="KW-0863">Zinc-finger</keyword>
<dbReference type="Pfam" id="PF12874">
    <property type="entry name" value="zf-met"/>
    <property type="match status" value="1"/>
</dbReference>
<evidence type="ECO:0000313" key="12">
    <source>
        <dbReference type="Proteomes" id="UP000095280"/>
    </source>
</evidence>
<keyword evidence="4" id="KW-0479">Metal-binding</keyword>
<feature type="compositionally biased region" description="Low complexity" evidence="10">
    <location>
        <begin position="204"/>
        <end position="214"/>
    </location>
</feature>
<evidence type="ECO:0000256" key="9">
    <source>
        <dbReference type="ARBA" id="ARBA00023242"/>
    </source>
</evidence>
<dbReference type="Gene3D" id="3.30.160.60">
    <property type="entry name" value="Classic Zinc Finger"/>
    <property type="match status" value="1"/>
</dbReference>
<comment type="subcellular location">
    <subcellularLocation>
        <location evidence="1">Nucleus</location>
    </subcellularLocation>
</comment>
<feature type="region of interest" description="Disordered" evidence="10">
    <location>
        <begin position="1"/>
        <end position="24"/>
    </location>
</feature>
<dbReference type="InterPro" id="IPR052092">
    <property type="entry name" value="SF3A2"/>
</dbReference>
<dbReference type="PROSITE" id="PS50171">
    <property type="entry name" value="ZF_MATRIN"/>
    <property type="match status" value="1"/>
</dbReference>
<evidence type="ECO:0000256" key="6">
    <source>
        <dbReference type="ARBA" id="ARBA00022771"/>
    </source>
</evidence>
<evidence type="ECO:0000313" key="13">
    <source>
        <dbReference type="WBParaSite" id="maker-unitig_21106-snap-gene-0.1-mRNA-1"/>
    </source>
</evidence>